<proteinExistence type="predicted"/>
<protein>
    <recommendedName>
        <fullName evidence="2">Methyltransferase domain-containing protein</fullName>
    </recommendedName>
</protein>
<feature type="compositionally biased region" description="Polar residues" evidence="1">
    <location>
        <begin position="19"/>
        <end position="31"/>
    </location>
</feature>
<dbReference type="InterPro" id="IPR041698">
    <property type="entry name" value="Methyltransf_25"/>
</dbReference>
<dbReference type="Pfam" id="PF13649">
    <property type="entry name" value="Methyltransf_25"/>
    <property type="match status" value="1"/>
</dbReference>
<dbReference type="Proteomes" id="UP000002531">
    <property type="component" value="Chromosome"/>
</dbReference>
<dbReference type="eggNOG" id="COG0500">
    <property type="taxonomic scope" value="Bacteria"/>
</dbReference>
<keyword evidence="4" id="KW-1185">Reference proteome</keyword>
<dbReference type="AlphaFoldDB" id="Q3SPU0"/>
<evidence type="ECO:0000256" key="1">
    <source>
        <dbReference type="SAM" id="MobiDB-lite"/>
    </source>
</evidence>
<reference evidence="3 4" key="1">
    <citation type="journal article" date="2006" name="Appl. Environ. Microbiol.">
        <title>Genome sequence of the chemolithoautotrophic nitrite-oxidizing bacterium Nitrobacter winogradskyi Nb-255.</title>
        <authorList>
            <person name="Starkenburg S.R."/>
            <person name="Chain P.S."/>
            <person name="Sayavedra-Soto L.A."/>
            <person name="Hauser L."/>
            <person name="Land M.L."/>
            <person name="Larimer F.W."/>
            <person name="Malfatti S.A."/>
            <person name="Klotz M.G."/>
            <person name="Bottomley P.J."/>
            <person name="Arp D.J."/>
            <person name="Hickey W.J."/>
        </authorList>
    </citation>
    <scope>NUCLEOTIDE SEQUENCE [LARGE SCALE GENOMIC DNA]</scope>
    <source>
        <strain evidence="4">ATCC 25391 / DSM 10237 / CIP 104748 / NCIMB 11846 / Nb-255</strain>
    </source>
</reference>
<organism evidence="3 4">
    <name type="scientific">Nitrobacter winogradskyi (strain ATCC 25391 / DSM 10237 / CIP 104748 / NCIMB 11846 / Nb-255)</name>
    <dbReference type="NCBI Taxonomy" id="323098"/>
    <lineage>
        <taxon>Bacteria</taxon>
        <taxon>Pseudomonadati</taxon>
        <taxon>Pseudomonadota</taxon>
        <taxon>Alphaproteobacteria</taxon>
        <taxon>Hyphomicrobiales</taxon>
        <taxon>Nitrobacteraceae</taxon>
        <taxon>Nitrobacter</taxon>
    </lineage>
</organism>
<feature type="region of interest" description="Disordered" evidence="1">
    <location>
        <begin position="1"/>
        <end position="40"/>
    </location>
</feature>
<evidence type="ECO:0000313" key="3">
    <source>
        <dbReference type="EMBL" id="ABA05701.1"/>
    </source>
</evidence>
<dbReference type="SUPFAM" id="SSF53335">
    <property type="entry name" value="S-adenosyl-L-methionine-dependent methyltransferases"/>
    <property type="match status" value="1"/>
</dbReference>
<feature type="domain" description="Methyltransferase" evidence="2">
    <location>
        <begin position="86"/>
        <end position="178"/>
    </location>
</feature>
<sequence length="284" mass="30803">MGQFRCAAESPFRPRKTRSTTSSLTPDSASGSGRGTQRLPGPSMDDWIAFYDSAHTIYVSKLHRDAHFRTIARNIVSYIPSRDSVVLDYACGEALSAETVADACGRLILTEPAPGVRGRLVTRFTPNTKIDVRSLDELRHMDEESIDLAVMNSVAQYMTPDELDAGFAVVRRLLKPTGLLVLGDIPQPHIGLAGDVIALLGFAAKHGFVKDALRGLVRTAMSDYPQLRLRIGLQRYSEAEMLAKLAAAGMTAIRAPVNIGHNASRMTFLAGRPVKADRGATAAR</sequence>
<gene>
    <name evidence="3" type="ordered locus">Nwi_2448</name>
</gene>
<dbReference type="KEGG" id="nwi:Nwi_2448"/>
<name>Q3SPU0_NITWN</name>
<evidence type="ECO:0000313" key="4">
    <source>
        <dbReference type="Proteomes" id="UP000002531"/>
    </source>
</evidence>
<dbReference type="CDD" id="cd02440">
    <property type="entry name" value="AdoMet_MTases"/>
    <property type="match status" value="1"/>
</dbReference>
<dbReference type="HOGENOM" id="CLU_1208797_0_0_5"/>
<evidence type="ECO:0000259" key="2">
    <source>
        <dbReference type="Pfam" id="PF13649"/>
    </source>
</evidence>
<dbReference type="EMBL" id="CP000115">
    <property type="protein sequence ID" value="ABA05701.1"/>
    <property type="molecule type" value="Genomic_DNA"/>
</dbReference>
<accession>Q3SPU0</accession>
<dbReference type="InterPro" id="IPR029063">
    <property type="entry name" value="SAM-dependent_MTases_sf"/>
</dbReference>
<dbReference type="Gene3D" id="3.40.50.150">
    <property type="entry name" value="Vaccinia Virus protein VP39"/>
    <property type="match status" value="1"/>
</dbReference>